<comment type="caution">
    <text evidence="8">The sequence shown here is derived from an EMBL/GenBank/DDBJ whole genome shotgun (WGS) entry which is preliminary data.</text>
</comment>
<dbReference type="InterPro" id="IPR011701">
    <property type="entry name" value="MFS"/>
</dbReference>
<dbReference type="PANTHER" id="PTHR23542">
    <property type="match status" value="1"/>
</dbReference>
<feature type="transmembrane region" description="Helical" evidence="6">
    <location>
        <begin position="361"/>
        <end position="383"/>
    </location>
</feature>
<evidence type="ECO:0000256" key="2">
    <source>
        <dbReference type="ARBA" id="ARBA00022692"/>
    </source>
</evidence>
<feature type="transmembrane region" description="Helical" evidence="6">
    <location>
        <begin position="332"/>
        <end position="355"/>
    </location>
</feature>
<dbReference type="Pfam" id="PF07690">
    <property type="entry name" value="MFS_1"/>
    <property type="match status" value="1"/>
</dbReference>
<accession>A0A8J4DM02</accession>
<comment type="subcellular location">
    <subcellularLocation>
        <location evidence="1">Cell membrane</location>
        <topology evidence="1">Multi-pass membrane protein</topology>
    </subcellularLocation>
</comment>
<dbReference type="EMBL" id="BOOY01000036">
    <property type="protein sequence ID" value="GIJ05759.1"/>
    <property type="molecule type" value="Genomic_DNA"/>
</dbReference>
<dbReference type="PANTHER" id="PTHR23542:SF1">
    <property type="entry name" value="MAJOR FACILITATOR SUPERFAMILY (MFS) PROFILE DOMAIN-CONTAINING PROTEIN"/>
    <property type="match status" value="1"/>
</dbReference>
<dbReference type="InterPro" id="IPR020846">
    <property type="entry name" value="MFS_dom"/>
</dbReference>
<protein>
    <submittedName>
        <fullName evidence="8">MFS transporter</fullName>
    </submittedName>
</protein>
<dbReference type="AlphaFoldDB" id="A0A8J4DM02"/>
<dbReference type="Gene3D" id="1.20.1250.20">
    <property type="entry name" value="MFS general substrate transporter like domains"/>
    <property type="match status" value="1"/>
</dbReference>
<keyword evidence="3 6" id="KW-1133">Transmembrane helix</keyword>
<feature type="transmembrane region" description="Helical" evidence="6">
    <location>
        <begin position="244"/>
        <end position="265"/>
    </location>
</feature>
<keyword evidence="4 6" id="KW-0472">Membrane</keyword>
<evidence type="ECO:0000256" key="3">
    <source>
        <dbReference type="ARBA" id="ARBA00022989"/>
    </source>
</evidence>
<evidence type="ECO:0000256" key="1">
    <source>
        <dbReference type="ARBA" id="ARBA00004651"/>
    </source>
</evidence>
<feature type="transmembrane region" description="Helical" evidence="6">
    <location>
        <begin position="49"/>
        <end position="69"/>
    </location>
</feature>
<feature type="compositionally biased region" description="Pro residues" evidence="5">
    <location>
        <begin position="393"/>
        <end position="405"/>
    </location>
</feature>
<keyword evidence="9" id="KW-1185">Reference proteome</keyword>
<sequence length="414" mass="42547">MSIKPYRETLSLPGVRALLLVTLFARIPATAAGVTLTLHVVEDLGRGYAAAGLVGAAVTIGTAVGSPLLGRLTDRYGLRLVLAATTVVEAAFWATAQAMPYVLLVALAFVGGLFQLPVFSVARQSIAALVPEDRRRPAYALDAMSVELSFMLGPALAVFLATAVSARAAMLAIGGGIVLGGIALLVLNPPIRASHEERPTVKIPRRQWVTPRLLMILAITMATTVILGGSDVAVVAAMRAAGEVPMTGAVIAAWCAFSLLGGFAYGMVRRPVAPQLLLLLLAVFTIPVGLGNGTWWLLALSLIPAGLLCAPTLTATADAVSRLAPPSVRGEATGLHGSALTIGIATGAPLAGWVMDTTAPAWGFAATGGLGLLIVLICLPIALRHRRDDDTPTPDPLTAPTPAAEPSPAAAART</sequence>
<feature type="transmembrane region" description="Helical" evidence="6">
    <location>
        <begin position="170"/>
        <end position="191"/>
    </location>
</feature>
<feature type="region of interest" description="Disordered" evidence="5">
    <location>
        <begin position="388"/>
        <end position="414"/>
    </location>
</feature>
<feature type="domain" description="Major facilitator superfamily (MFS) profile" evidence="7">
    <location>
        <begin position="14"/>
        <end position="386"/>
    </location>
</feature>
<gene>
    <name evidence="8" type="ORF">Sya03_51110</name>
</gene>
<feature type="transmembrane region" description="Helical" evidence="6">
    <location>
        <begin position="143"/>
        <end position="164"/>
    </location>
</feature>
<dbReference type="PROSITE" id="PS50850">
    <property type="entry name" value="MFS"/>
    <property type="match status" value="1"/>
</dbReference>
<dbReference type="GO" id="GO:0005886">
    <property type="term" value="C:plasma membrane"/>
    <property type="evidence" value="ECO:0007669"/>
    <property type="project" value="UniProtKB-SubCell"/>
</dbReference>
<evidence type="ECO:0000256" key="5">
    <source>
        <dbReference type="SAM" id="MobiDB-lite"/>
    </source>
</evidence>
<evidence type="ECO:0000313" key="8">
    <source>
        <dbReference type="EMBL" id="GIJ05759.1"/>
    </source>
</evidence>
<dbReference type="GO" id="GO:0022857">
    <property type="term" value="F:transmembrane transporter activity"/>
    <property type="evidence" value="ECO:0007669"/>
    <property type="project" value="InterPro"/>
</dbReference>
<feature type="transmembrane region" description="Helical" evidence="6">
    <location>
        <begin position="101"/>
        <end position="122"/>
    </location>
</feature>
<organism evidence="8 9">
    <name type="scientific">Spirilliplanes yamanashiensis</name>
    <dbReference type="NCBI Taxonomy" id="42233"/>
    <lineage>
        <taxon>Bacteria</taxon>
        <taxon>Bacillati</taxon>
        <taxon>Actinomycetota</taxon>
        <taxon>Actinomycetes</taxon>
        <taxon>Micromonosporales</taxon>
        <taxon>Micromonosporaceae</taxon>
        <taxon>Spirilliplanes</taxon>
    </lineage>
</organism>
<evidence type="ECO:0000313" key="9">
    <source>
        <dbReference type="Proteomes" id="UP000652013"/>
    </source>
</evidence>
<reference evidence="8" key="1">
    <citation type="submission" date="2021-01" db="EMBL/GenBank/DDBJ databases">
        <title>Whole genome shotgun sequence of Spirilliplanes yamanashiensis NBRC 15828.</title>
        <authorList>
            <person name="Komaki H."/>
            <person name="Tamura T."/>
        </authorList>
    </citation>
    <scope>NUCLEOTIDE SEQUENCE</scope>
    <source>
        <strain evidence="8">NBRC 15828</strain>
    </source>
</reference>
<dbReference type="Proteomes" id="UP000652013">
    <property type="component" value="Unassembled WGS sequence"/>
</dbReference>
<feature type="transmembrane region" description="Helical" evidence="6">
    <location>
        <begin position="76"/>
        <end position="95"/>
    </location>
</feature>
<keyword evidence="2 6" id="KW-0812">Transmembrane</keyword>
<name>A0A8J4DM02_9ACTN</name>
<evidence type="ECO:0000256" key="6">
    <source>
        <dbReference type="SAM" id="Phobius"/>
    </source>
</evidence>
<feature type="transmembrane region" description="Helical" evidence="6">
    <location>
        <begin position="212"/>
        <end position="238"/>
    </location>
</feature>
<evidence type="ECO:0000259" key="7">
    <source>
        <dbReference type="PROSITE" id="PS50850"/>
    </source>
</evidence>
<dbReference type="RefSeq" id="WP_203940951.1">
    <property type="nucleotide sequence ID" value="NZ_BAAAGJ010000003.1"/>
</dbReference>
<evidence type="ECO:0000256" key="4">
    <source>
        <dbReference type="ARBA" id="ARBA00023136"/>
    </source>
</evidence>
<feature type="transmembrane region" description="Helical" evidence="6">
    <location>
        <begin position="272"/>
        <end position="290"/>
    </location>
</feature>
<dbReference type="InterPro" id="IPR036259">
    <property type="entry name" value="MFS_trans_sf"/>
</dbReference>
<dbReference type="SUPFAM" id="SSF103473">
    <property type="entry name" value="MFS general substrate transporter"/>
    <property type="match status" value="1"/>
</dbReference>
<proteinExistence type="predicted"/>